<name>A0A977NLX3_9ARCH</name>
<evidence type="ECO:0000313" key="1">
    <source>
        <dbReference type="EMBL" id="UVS68796.1"/>
    </source>
</evidence>
<protein>
    <submittedName>
        <fullName evidence="1">Uncharacterized protein</fullName>
    </submittedName>
</protein>
<sequence>MTRDMFYERLGSFGVNVALIKKLNFTDEELAAFEDRLTKLMENRR</sequence>
<dbReference type="GeneID" id="74947858"/>
<proteinExistence type="predicted"/>
<dbReference type="EMBL" id="CP103305">
    <property type="protein sequence ID" value="UVS68796.1"/>
    <property type="molecule type" value="Genomic_DNA"/>
</dbReference>
<accession>A0A977NLX3</accession>
<reference evidence="1" key="1">
    <citation type="submission" date="2022-08" db="EMBL/GenBank/DDBJ databases">
        <title>Dynamic responses of ammonia-oxidizing microbial communities induced by reactive oxygen species (ROS) in fluctuating redox aquifers.</title>
        <authorList>
            <person name="Wang P."/>
            <person name="Wang H."/>
        </authorList>
    </citation>
    <scope>NUCLEOTIDE SEQUENCE</scope>
    <source>
        <strain evidence="1">PLX03</strain>
    </source>
</reference>
<gene>
    <name evidence="1" type="ORF">NWT39_12925</name>
</gene>
<dbReference type="Proteomes" id="UP001059771">
    <property type="component" value="Chromosome"/>
</dbReference>
<dbReference type="AlphaFoldDB" id="A0A977NLX3"/>
<dbReference type="RefSeq" id="WP_158435234.1">
    <property type="nucleotide sequence ID" value="NZ_CP103305.1"/>
</dbReference>
<organism evidence="1">
    <name type="scientific">Nitrososphaera viennensis</name>
    <dbReference type="NCBI Taxonomy" id="1034015"/>
    <lineage>
        <taxon>Archaea</taxon>
        <taxon>Nitrososphaerota</taxon>
        <taxon>Nitrososphaeria</taxon>
        <taxon>Nitrososphaerales</taxon>
        <taxon>Nitrososphaeraceae</taxon>
        <taxon>Nitrososphaera</taxon>
    </lineage>
</organism>